<keyword evidence="1" id="KW-0732">Signal</keyword>
<dbReference type="Gene3D" id="2.60.120.260">
    <property type="entry name" value="Galactose-binding domain-like"/>
    <property type="match status" value="1"/>
</dbReference>
<sequence precursor="true">MKNLVLFLISFALIPVVAADQPDVLESANDSLSDIPLVRGGAFKDLILPVPIINKLESEGIWGIDKVLPRDKDNGVEDDQWCYWGGNPVKGKDGKYHIAVCRWPESTGHHGWFESEIAHCVSNNPFGPYVITQTIVKKGHNPEVMTMPDGTFALHVMTADVYSSDRMPGPWKRIGRMRMNPRGLRPTGRLGSNLTTEFRPDGSILLMTKGGDIAVSNNGILGPYNLVSIHNYTRNSGYAEDPVVWRSRHQYHCIYNHAQDRKSGYMRSLDGIHWKNEEGLPYDASSTFYTDGTKNEWYKFERPKILQDEIGRATHLSLALLDTAKGSDKGNDIHSSKNMILPLVVERLVTIVSETPISATTNRITVKIEAEEGFNPHRDLDLESLRFGSDSLVNHGRGCRVVSSKADGNDMLVSFEGEHGLSRFDFDFKLLGQTKSGDLVIGYATLPGRSPTAASLVALPVQIKEADGAMMLQSIVENIGFVDSKPAQAVVMELSKSGWKKLQKASIPALKPYENKTVSIKLDNPDAKKCEYEIRIAGQETCEGFWRRVDDTDASVTFTGNWVSHPDPDSQYYMSNERISETVGDSVTFTFTGSMASAYGTLANEMGSFDVYIDGKFVESIRLSWGGPNSKLYQTKVLPEGKHTLELKTAVYQNSSKVAIDGFAFESSANAIQD</sequence>
<evidence type="ECO:0000313" key="2">
    <source>
        <dbReference type="EMBL" id="TWT78854.1"/>
    </source>
</evidence>
<name>A0A5C5YV09_9BACT</name>
<organism evidence="2 3">
    <name type="scientific">Novipirellula herctigrandis</name>
    <dbReference type="NCBI Taxonomy" id="2527986"/>
    <lineage>
        <taxon>Bacteria</taxon>
        <taxon>Pseudomonadati</taxon>
        <taxon>Planctomycetota</taxon>
        <taxon>Planctomycetia</taxon>
        <taxon>Pirellulales</taxon>
        <taxon>Pirellulaceae</taxon>
        <taxon>Novipirellula</taxon>
    </lineage>
</organism>
<feature type="signal peptide" evidence="1">
    <location>
        <begin position="1"/>
        <end position="18"/>
    </location>
</feature>
<dbReference type="InterPro" id="IPR023296">
    <property type="entry name" value="Glyco_hydro_beta-prop_sf"/>
</dbReference>
<accession>A0A5C5YV09</accession>
<dbReference type="Gene3D" id="2.115.10.20">
    <property type="entry name" value="Glycosyl hydrolase domain, family 43"/>
    <property type="match status" value="1"/>
</dbReference>
<dbReference type="SUPFAM" id="SSF75005">
    <property type="entry name" value="Arabinanase/levansucrase/invertase"/>
    <property type="match status" value="1"/>
</dbReference>
<reference evidence="2 3" key="1">
    <citation type="submission" date="2019-02" db="EMBL/GenBank/DDBJ databases">
        <title>Deep-cultivation of Planctomycetes and their phenomic and genomic characterization uncovers novel biology.</title>
        <authorList>
            <person name="Wiegand S."/>
            <person name="Jogler M."/>
            <person name="Boedeker C."/>
            <person name="Pinto D."/>
            <person name="Vollmers J."/>
            <person name="Rivas-Marin E."/>
            <person name="Kohn T."/>
            <person name="Peeters S.H."/>
            <person name="Heuer A."/>
            <person name="Rast P."/>
            <person name="Oberbeckmann S."/>
            <person name="Bunk B."/>
            <person name="Jeske O."/>
            <person name="Meyerdierks A."/>
            <person name="Storesund J.E."/>
            <person name="Kallscheuer N."/>
            <person name="Luecker S."/>
            <person name="Lage O.M."/>
            <person name="Pohl T."/>
            <person name="Merkel B.J."/>
            <person name="Hornburger P."/>
            <person name="Mueller R.-W."/>
            <person name="Bruemmer F."/>
            <person name="Labrenz M."/>
            <person name="Spormann A.M."/>
            <person name="Op Den Camp H."/>
            <person name="Overmann J."/>
            <person name="Amann R."/>
            <person name="Jetten M.S.M."/>
            <person name="Mascher T."/>
            <person name="Medema M.H."/>
            <person name="Devos D.P."/>
            <person name="Kaster A.-K."/>
            <person name="Ovreas L."/>
            <person name="Rohde M."/>
            <person name="Galperin M.Y."/>
            <person name="Jogler C."/>
        </authorList>
    </citation>
    <scope>NUCLEOTIDE SEQUENCE [LARGE SCALE GENOMIC DNA]</scope>
    <source>
        <strain evidence="2 3">CA13</strain>
    </source>
</reference>
<keyword evidence="3" id="KW-1185">Reference proteome</keyword>
<proteinExistence type="predicted"/>
<dbReference type="CDD" id="cd08994">
    <property type="entry name" value="GH43_62_32_68_117_130-like"/>
    <property type="match status" value="1"/>
</dbReference>
<dbReference type="RefSeq" id="WP_146393976.1">
    <property type="nucleotide sequence ID" value="NZ_SJPJ01000001.1"/>
</dbReference>
<comment type="caution">
    <text evidence="2">The sequence shown here is derived from an EMBL/GenBank/DDBJ whole genome shotgun (WGS) entry which is preliminary data.</text>
</comment>
<dbReference type="Proteomes" id="UP000315010">
    <property type="component" value="Unassembled WGS sequence"/>
</dbReference>
<evidence type="ECO:0000313" key="3">
    <source>
        <dbReference type="Proteomes" id="UP000315010"/>
    </source>
</evidence>
<gene>
    <name evidence="2" type="ORF">CA13_02510</name>
</gene>
<protein>
    <submittedName>
        <fullName evidence="2">Uncharacterized protein</fullName>
    </submittedName>
</protein>
<feature type="chain" id="PRO_5022699541" evidence="1">
    <location>
        <begin position="19"/>
        <end position="674"/>
    </location>
</feature>
<dbReference type="OrthoDB" id="9766839at2"/>
<evidence type="ECO:0000256" key="1">
    <source>
        <dbReference type="SAM" id="SignalP"/>
    </source>
</evidence>
<dbReference type="AlphaFoldDB" id="A0A5C5YV09"/>
<dbReference type="EMBL" id="SJPJ01000001">
    <property type="protein sequence ID" value="TWT78854.1"/>
    <property type="molecule type" value="Genomic_DNA"/>
</dbReference>